<sequence>MYRCSRCMGWGTLTAFMRGQCRAMSLRRPCQPLYVHRHLFVSFQCFHQQPCWAHQGTYFRCPTFVLSSCNSCNLATTVVLGVTRPNAGHSYDH</sequence>
<protein>
    <submittedName>
        <fullName evidence="1">Uncharacterized protein</fullName>
    </submittedName>
</protein>
<gene>
    <name evidence="1" type="ORF">BDN72DRAFT_502797</name>
</gene>
<proteinExistence type="predicted"/>
<dbReference type="Proteomes" id="UP000308600">
    <property type="component" value="Unassembled WGS sequence"/>
</dbReference>
<evidence type="ECO:0000313" key="2">
    <source>
        <dbReference type="Proteomes" id="UP000308600"/>
    </source>
</evidence>
<accession>A0ACD3AXT5</accession>
<name>A0ACD3AXT5_9AGAR</name>
<dbReference type="EMBL" id="ML208307">
    <property type="protein sequence ID" value="TFK70793.1"/>
    <property type="molecule type" value="Genomic_DNA"/>
</dbReference>
<evidence type="ECO:0000313" key="1">
    <source>
        <dbReference type="EMBL" id="TFK70793.1"/>
    </source>
</evidence>
<organism evidence="1 2">
    <name type="scientific">Pluteus cervinus</name>
    <dbReference type="NCBI Taxonomy" id="181527"/>
    <lineage>
        <taxon>Eukaryota</taxon>
        <taxon>Fungi</taxon>
        <taxon>Dikarya</taxon>
        <taxon>Basidiomycota</taxon>
        <taxon>Agaricomycotina</taxon>
        <taxon>Agaricomycetes</taxon>
        <taxon>Agaricomycetidae</taxon>
        <taxon>Agaricales</taxon>
        <taxon>Pluteineae</taxon>
        <taxon>Pluteaceae</taxon>
        <taxon>Pluteus</taxon>
    </lineage>
</organism>
<reference evidence="1 2" key="1">
    <citation type="journal article" date="2019" name="Nat. Ecol. Evol.">
        <title>Megaphylogeny resolves global patterns of mushroom evolution.</title>
        <authorList>
            <person name="Varga T."/>
            <person name="Krizsan K."/>
            <person name="Foldi C."/>
            <person name="Dima B."/>
            <person name="Sanchez-Garcia M."/>
            <person name="Sanchez-Ramirez S."/>
            <person name="Szollosi G.J."/>
            <person name="Szarkandi J.G."/>
            <person name="Papp V."/>
            <person name="Albert L."/>
            <person name="Andreopoulos W."/>
            <person name="Angelini C."/>
            <person name="Antonin V."/>
            <person name="Barry K.W."/>
            <person name="Bougher N.L."/>
            <person name="Buchanan P."/>
            <person name="Buyck B."/>
            <person name="Bense V."/>
            <person name="Catcheside P."/>
            <person name="Chovatia M."/>
            <person name="Cooper J."/>
            <person name="Damon W."/>
            <person name="Desjardin D."/>
            <person name="Finy P."/>
            <person name="Geml J."/>
            <person name="Haridas S."/>
            <person name="Hughes K."/>
            <person name="Justo A."/>
            <person name="Karasinski D."/>
            <person name="Kautmanova I."/>
            <person name="Kiss B."/>
            <person name="Kocsube S."/>
            <person name="Kotiranta H."/>
            <person name="LaButti K.M."/>
            <person name="Lechner B.E."/>
            <person name="Liimatainen K."/>
            <person name="Lipzen A."/>
            <person name="Lukacs Z."/>
            <person name="Mihaltcheva S."/>
            <person name="Morgado L.N."/>
            <person name="Niskanen T."/>
            <person name="Noordeloos M.E."/>
            <person name="Ohm R.A."/>
            <person name="Ortiz-Santana B."/>
            <person name="Ovrebo C."/>
            <person name="Racz N."/>
            <person name="Riley R."/>
            <person name="Savchenko A."/>
            <person name="Shiryaev A."/>
            <person name="Soop K."/>
            <person name="Spirin V."/>
            <person name="Szebenyi C."/>
            <person name="Tomsovsky M."/>
            <person name="Tulloss R.E."/>
            <person name="Uehling J."/>
            <person name="Grigoriev I.V."/>
            <person name="Vagvolgyi C."/>
            <person name="Papp T."/>
            <person name="Martin F.M."/>
            <person name="Miettinen O."/>
            <person name="Hibbett D.S."/>
            <person name="Nagy L.G."/>
        </authorList>
    </citation>
    <scope>NUCLEOTIDE SEQUENCE [LARGE SCALE GENOMIC DNA]</scope>
    <source>
        <strain evidence="1 2">NL-1719</strain>
    </source>
</reference>
<keyword evidence="2" id="KW-1185">Reference proteome</keyword>